<accession>A0ABN2CFI6</accession>
<proteinExistence type="predicted"/>
<feature type="transmembrane region" description="Helical" evidence="1">
    <location>
        <begin position="133"/>
        <end position="156"/>
    </location>
</feature>
<evidence type="ECO:0008006" key="4">
    <source>
        <dbReference type="Google" id="ProtNLM"/>
    </source>
</evidence>
<protein>
    <recommendedName>
        <fullName evidence="4">Membrane protein YqaA with SNARE-associated domain</fullName>
    </recommendedName>
</protein>
<keyword evidence="3" id="KW-1185">Reference proteome</keyword>
<sequence>MGPWFTPEMGVGSVTALVSAHSLGVMWVWQLVLAIGFGIGSAVVPVLNAEAYVLGVGVSGALNPVVAAVGVSIGQTIGKVAMFLAVRHRPGYTGKRKSKEPKAVDLDTRWGRFVQWNRDLSKRLLDALSDRRWGVPVTLLSASVGIPPLYGVALIAGASRMGVVTFALSVLTGRAARFVLLALGVGLF</sequence>
<name>A0ABN2CFI6_9ACTN</name>
<keyword evidence="1" id="KW-1133">Transmembrane helix</keyword>
<feature type="transmembrane region" description="Helical" evidence="1">
    <location>
        <begin position="163"/>
        <end position="187"/>
    </location>
</feature>
<keyword evidence="1" id="KW-0472">Membrane</keyword>
<feature type="transmembrane region" description="Helical" evidence="1">
    <location>
        <begin position="20"/>
        <end position="44"/>
    </location>
</feature>
<evidence type="ECO:0000313" key="3">
    <source>
        <dbReference type="Proteomes" id="UP001500363"/>
    </source>
</evidence>
<dbReference type="Proteomes" id="UP001500363">
    <property type="component" value="Unassembled WGS sequence"/>
</dbReference>
<keyword evidence="1" id="KW-0812">Transmembrane</keyword>
<organism evidence="2 3">
    <name type="scientific">Kribbella lupini</name>
    <dbReference type="NCBI Taxonomy" id="291602"/>
    <lineage>
        <taxon>Bacteria</taxon>
        <taxon>Bacillati</taxon>
        <taxon>Actinomycetota</taxon>
        <taxon>Actinomycetes</taxon>
        <taxon>Propionibacteriales</taxon>
        <taxon>Kribbellaceae</taxon>
        <taxon>Kribbella</taxon>
    </lineage>
</organism>
<comment type="caution">
    <text evidence="2">The sequence shown here is derived from an EMBL/GenBank/DDBJ whole genome shotgun (WGS) entry which is preliminary data.</text>
</comment>
<gene>
    <name evidence="2" type="ORF">GCM10009741_73490</name>
</gene>
<feature type="transmembrane region" description="Helical" evidence="1">
    <location>
        <begin position="51"/>
        <end position="73"/>
    </location>
</feature>
<dbReference type="EMBL" id="BAAANC010000004">
    <property type="protein sequence ID" value="GAA1557947.1"/>
    <property type="molecule type" value="Genomic_DNA"/>
</dbReference>
<evidence type="ECO:0000313" key="2">
    <source>
        <dbReference type="EMBL" id="GAA1557947.1"/>
    </source>
</evidence>
<reference evidence="2 3" key="1">
    <citation type="journal article" date="2019" name="Int. J. Syst. Evol. Microbiol.">
        <title>The Global Catalogue of Microorganisms (GCM) 10K type strain sequencing project: providing services to taxonomists for standard genome sequencing and annotation.</title>
        <authorList>
            <consortium name="The Broad Institute Genomics Platform"/>
            <consortium name="The Broad Institute Genome Sequencing Center for Infectious Disease"/>
            <person name="Wu L."/>
            <person name="Ma J."/>
        </authorList>
    </citation>
    <scope>NUCLEOTIDE SEQUENCE [LARGE SCALE GENOMIC DNA]</scope>
    <source>
        <strain evidence="2 3">JCM 14303</strain>
    </source>
</reference>
<evidence type="ECO:0000256" key="1">
    <source>
        <dbReference type="SAM" id="Phobius"/>
    </source>
</evidence>